<keyword evidence="1" id="KW-0812">Transmembrane</keyword>
<keyword evidence="1" id="KW-0472">Membrane</keyword>
<name>A0ABU4RZ58_9GAMM</name>
<dbReference type="InterPro" id="IPR007065">
    <property type="entry name" value="HPP"/>
</dbReference>
<keyword evidence="4" id="KW-1185">Reference proteome</keyword>
<dbReference type="PANTHER" id="PTHR33741">
    <property type="entry name" value="TRANSMEMBRANE PROTEIN DDB_G0269096-RELATED"/>
    <property type="match status" value="1"/>
</dbReference>
<feature type="transmembrane region" description="Helical" evidence="1">
    <location>
        <begin position="21"/>
        <end position="42"/>
    </location>
</feature>
<feature type="transmembrane region" description="Helical" evidence="1">
    <location>
        <begin position="48"/>
        <end position="65"/>
    </location>
</feature>
<proteinExistence type="predicted"/>
<sequence>MLSVRTFLGIDENTTSHWEKVISGLGALVGIGMVYHLCHWLLPDVTPWILASMGASAVLLFAVPHGPLSQPWALVGGHLVSAAAGVSCQLWLPSHALTPALAVGMAVLLMSYLRCIHPPGGATALAAVIGGPAIHDLGFTYLLYPIGINVLVIFVAACAFNGLFAWRRYPRSLAALGKARLNMAGASVPTLTHEDFAAAMHELNTFVDVAPDELSDIFARAWSHARAQQGASLTLVKGAYYSNGEVGSQWCVRQIFDADDDLTDDNSKLIYRNVAGTTSEQTQLCRVRDFKQWAHCQVYHSNGHWLRVVPEVKAQRVS</sequence>
<protein>
    <submittedName>
        <fullName evidence="3">HPP family protein</fullName>
    </submittedName>
</protein>
<evidence type="ECO:0000256" key="1">
    <source>
        <dbReference type="SAM" id="Phobius"/>
    </source>
</evidence>
<dbReference type="InterPro" id="IPR058581">
    <property type="entry name" value="TM_HPP"/>
</dbReference>
<dbReference type="RefSeq" id="WP_302722806.1">
    <property type="nucleotide sequence ID" value="NZ_JAULRU010000570.1"/>
</dbReference>
<feature type="domain" description="HPP transmembrane region" evidence="2">
    <location>
        <begin position="15"/>
        <end position="170"/>
    </location>
</feature>
<dbReference type="EMBL" id="JAXAFO010000012">
    <property type="protein sequence ID" value="MDX6849497.1"/>
    <property type="molecule type" value="Genomic_DNA"/>
</dbReference>
<dbReference type="PANTHER" id="PTHR33741:SF5">
    <property type="entry name" value="TRANSMEMBRANE PROTEIN DDB_G0269096-RELATED"/>
    <property type="match status" value="1"/>
</dbReference>
<keyword evidence="1" id="KW-1133">Transmembrane helix</keyword>
<evidence type="ECO:0000313" key="3">
    <source>
        <dbReference type="EMBL" id="MDX6849497.1"/>
    </source>
</evidence>
<reference evidence="3 4" key="1">
    <citation type="submission" date="2023-11" db="EMBL/GenBank/DDBJ databases">
        <title>Gilvimarinus fulvus sp. nov., isolated from the surface of Kelp.</title>
        <authorList>
            <person name="Sun Y.Y."/>
            <person name="Gong Y."/>
            <person name="Du Z.J."/>
        </authorList>
    </citation>
    <scope>NUCLEOTIDE SEQUENCE [LARGE SCALE GENOMIC DNA]</scope>
    <source>
        <strain evidence="3 4">SDUM040013</strain>
    </source>
</reference>
<gene>
    <name evidence="3" type="ORF">SCD92_09005</name>
</gene>
<evidence type="ECO:0000259" key="2">
    <source>
        <dbReference type="Pfam" id="PF04982"/>
    </source>
</evidence>
<feature type="transmembrane region" description="Helical" evidence="1">
    <location>
        <begin position="148"/>
        <end position="166"/>
    </location>
</feature>
<accession>A0ABU4RZ58</accession>
<dbReference type="Pfam" id="PF04982">
    <property type="entry name" value="TM_HPP"/>
    <property type="match status" value="1"/>
</dbReference>
<evidence type="ECO:0000313" key="4">
    <source>
        <dbReference type="Proteomes" id="UP001273505"/>
    </source>
</evidence>
<comment type="caution">
    <text evidence="3">The sequence shown here is derived from an EMBL/GenBank/DDBJ whole genome shotgun (WGS) entry which is preliminary data.</text>
</comment>
<organism evidence="3 4">
    <name type="scientific">Gilvimarinus gilvus</name>
    <dbReference type="NCBI Taxonomy" id="3058038"/>
    <lineage>
        <taxon>Bacteria</taxon>
        <taxon>Pseudomonadati</taxon>
        <taxon>Pseudomonadota</taxon>
        <taxon>Gammaproteobacteria</taxon>
        <taxon>Cellvibrionales</taxon>
        <taxon>Cellvibrionaceae</taxon>
        <taxon>Gilvimarinus</taxon>
    </lineage>
</organism>
<dbReference type="Proteomes" id="UP001273505">
    <property type="component" value="Unassembled WGS sequence"/>
</dbReference>
<feature type="transmembrane region" description="Helical" evidence="1">
    <location>
        <begin position="98"/>
        <end position="115"/>
    </location>
</feature>